<dbReference type="Pfam" id="PF22692">
    <property type="entry name" value="LlgE_F_G_D1"/>
    <property type="match status" value="1"/>
</dbReference>
<dbReference type="AlphaFoldDB" id="A0A268EVT0"/>
<evidence type="ECO:0000256" key="1">
    <source>
        <dbReference type="ARBA" id="ARBA00009677"/>
    </source>
</evidence>
<evidence type="ECO:0000259" key="5">
    <source>
        <dbReference type="Pfam" id="PF22692"/>
    </source>
</evidence>
<dbReference type="RefSeq" id="WP_095264926.1">
    <property type="nucleotide sequence ID" value="NZ_NPBY01000030.1"/>
</dbReference>
<organism evidence="7 8">
    <name type="scientific">Paenibacillus campinasensis</name>
    <dbReference type="NCBI Taxonomy" id="66347"/>
    <lineage>
        <taxon>Bacteria</taxon>
        <taxon>Bacillati</taxon>
        <taxon>Bacillota</taxon>
        <taxon>Bacilli</taxon>
        <taxon>Bacillales</taxon>
        <taxon>Paenibacillaceae</taxon>
        <taxon>Paenibacillus</taxon>
    </lineage>
</organism>
<evidence type="ECO:0000313" key="9">
    <source>
        <dbReference type="Proteomes" id="UP000435177"/>
    </source>
</evidence>
<evidence type="ECO:0000256" key="2">
    <source>
        <dbReference type="RuleBase" id="RU362116"/>
    </source>
</evidence>
<name>A0A268EVT0_9BACL</name>
<gene>
    <name evidence="7" type="ORF">CHH67_09430</name>
    <name evidence="6" type="ORF">GNP94_18940</name>
</gene>
<dbReference type="NCBIfam" id="TIGR03506">
    <property type="entry name" value="FlgEFG_subfam"/>
    <property type="match status" value="1"/>
</dbReference>
<evidence type="ECO:0000313" key="7">
    <source>
        <dbReference type="EMBL" id="PAD77225.1"/>
    </source>
</evidence>
<sequence>MNNSMISAMVSLNTLQQRLDVIADNLANQNTVGYKKKEASFEDVLTQVQRHHQDFSRPGRATPPGFTLGYGMKLSSITQSMEQGQLLETGYPLDLAIQGNAMFVVRSGGELRYTRDGSFNLVPDPTADGNLLLVDAKGNPVLNTNNATISIPDNGKVAVDEEGRILVETAAGRTEAGQLRLVELQRQDGLVPMEDNLYMIGNGLAEGDVFDLAPPADGMRRSTVSSGFLEQSNVNMADEMTRMMEVQRAYQLTARALSSSDTMMNLANTMRG</sequence>
<dbReference type="InterPro" id="IPR037925">
    <property type="entry name" value="FlgE/F/G-like"/>
</dbReference>
<reference evidence="6 9" key="2">
    <citation type="submission" date="2019-11" db="EMBL/GenBank/DDBJ databases">
        <title>Draft genome sequences of five Paenibacillus species of dairy origin.</title>
        <authorList>
            <person name="Olajide A.M."/>
            <person name="Chen S."/>
            <person name="Lapointe G."/>
        </authorList>
    </citation>
    <scope>NUCLEOTIDE SEQUENCE [LARGE SCALE GENOMIC DNA]</scope>
    <source>
        <strain evidence="6 9">3CS1</strain>
    </source>
</reference>
<dbReference type="Proteomes" id="UP000215596">
    <property type="component" value="Unassembled WGS sequence"/>
</dbReference>
<dbReference type="InterPro" id="IPR010930">
    <property type="entry name" value="Flg_bb/hook_C_dom"/>
</dbReference>
<feature type="domain" description="Flagellar hook protein FlgE/F/G-like D1" evidence="5">
    <location>
        <begin position="96"/>
        <end position="166"/>
    </location>
</feature>
<evidence type="ECO:0000313" key="8">
    <source>
        <dbReference type="Proteomes" id="UP000215596"/>
    </source>
</evidence>
<dbReference type="Proteomes" id="UP000435177">
    <property type="component" value="Unassembled WGS sequence"/>
</dbReference>
<dbReference type="GO" id="GO:0071978">
    <property type="term" value="P:bacterial-type flagellum-dependent swarming motility"/>
    <property type="evidence" value="ECO:0007669"/>
    <property type="project" value="TreeGrafter"/>
</dbReference>
<dbReference type="EMBL" id="NPBY01000030">
    <property type="protein sequence ID" value="PAD77225.1"/>
    <property type="molecule type" value="Genomic_DNA"/>
</dbReference>
<comment type="subcellular location">
    <subcellularLocation>
        <location evidence="2">Bacterial flagellum basal body</location>
    </subcellularLocation>
</comment>
<dbReference type="InterPro" id="IPR053967">
    <property type="entry name" value="LlgE_F_G-like_D1"/>
</dbReference>
<feature type="domain" description="Flagellar basal body rod protein N-terminal" evidence="3">
    <location>
        <begin position="8"/>
        <end position="35"/>
    </location>
</feature>
<reference evidence="7 8" key="1">
    <citation type="submission" date="2017-07" db="EMBL/GenBank/DDBJ databases">
        <title>Isolation and whole genome analysis of endospore-forming bacteria from heroin.</title>
        <authorList>
            <person name="Kalinowski J."/>
            <person name="Ahrens B."/>
            <person name="Al-Dilaimi A."/>
            <person name="Winkler A."/>
            <person name="Wibberg D."/>
            <person name="Schleenbecker U."/>
            <person name="Ruckert C."/>
            <person name="Wolfel R."/>
            <person name="Grass G."/>
        </authorList>
    </citation>
    <scope>NUCLEOTIDE SEQUENCE [LARGE SCALE GENOMIC DNA]</scope>
    <source>
        <strain evidence="7 8">7537-G1</strain>
    </source>
</reference>
<comment type="caution">
    <text evidence="7">The sequence shown here is derived from an EMBL/GenBank/DDBJ whole genome shotgun (WGS) entry which is preliminary data.</text>
</comment>
<evidence type="ECO:0000259" key="3">
    <source>
        <dbReference type="Pfam" id="PF00460"/>
    </source>
</evidence>
<dbReference type="SUPFAM" id="SSF117143">
    <property type="entry name" value="Flagellar hook protein flgE"/>
    <property type="match status" value="1"/>
</dbReference>
<dbReference type="InterPro" id="IPR020013">
    <property type="entry name" value="Flagellar_FlgE/F/G"/>
</dbReference>
<protein>
    <submittedName>
        <fullName evidence="7">Flagellar biosynthesis protein FlgG</fullName>
    </submittedName>
    <submittedName>
        <fullName evidence="6">Flagellar hook-basal body complex protein</fullName>
    </submittedName>
</protein>
<feature type="domain" description="Flagellar basal-body/hook protein C-terminal" evidence="4">
    <location>
        <begin position="226"/>
        <end position="269"/>
    </location>
</feature>
<dbReference type="Pfam" id="PF00460">
    <property type="entry name" value="Flg_bb_rod"/>
    <property type="match status" value="1"/>
</dbReference>
<keyword evidence="7" id="KW-0966">Cell projection</keyword>
<keyword evidence="9" id="KW-1185">Reference proteome</keyword>
<keyword evidence="2" id="KW-0975">Bacterial flagellum</keyword>
<keyword evidence="7" id="KW-0282">Flagellum</keyword>
<dbReference type="InterPro" id="IPR001444">
    <property type="entry name" value="Flag_bb_rod_N"/>
</dbReference>
<dbReference type="PANTHER" id="PTHR30435:SF19">
    <property type="entry name" value="FLAGELLAR BASAL-BODY ROD PROTEIN FLGG"/>
    <property type="match status" value="1"/>
</dbReference>
<dbReference type="GO" id="GO:0009425">
    <property type="term" value="C:bacterial-type flagellum basal body"/>
    <property type="evidence" value="ECO:0007669"/>
    <property type="project" value="UniProtKB-SubCell"/>
</dbReference>
<proteinExistence type="inferred from homology"/>
<dbReference type="EMBL" id="WOAA01000021">
    <property type="protein sequence ID" value="MUG68062.1"/>
    <property type="molecule type" value="Genomic_DNA"/>
</dbReference>
<evidence type="ECO:0000259" key="4">
    <source>
        <dbReference type="Pfam" id="PF06429"/>
    </source>
</evidence>
<dbReference type="Pfam" id="PF06429">
    <property type="entry name" value="Flg_bbr_C"/>
    <property type="match status" value="1"/>
</dbReference>
<comment type="similarity">
    <text evidence="1 2">Belongs to the flagella basal body rod proteins family.</text>
</comment>
<accession>A0A268EVT0</accession>
<keyword evidence="7" id="KW-0969">Cilium</keyword>
<dbReference type="OrthoDB" id="9800375at2"/>
<dbReference type="PANTHER" id="PTHR30435">
    <property type="entry name" value="FLAGELLAR PROTEIN"/>
    <property type="match status" value="1"/>
</dbReference>
<evidence type="ECO:0000313" key="6">
    <source>
        <dbReference type="EMBL" id="MUG68062.1"/>
    </source>
</evidence>